<dbReference type="PANTHER" id="PTHR47094">
    <property type="entry name" value="ELFLESS, ISOFORM B"/>
    <property type="match status" value="1"/>
</dbReference>
<evidence type="ECO:0000256" key="4">
    <source>
        <dbReference type="PROSITE-ProRule" id="PRU00175"/>
    </source>
</evidence>
<evidence type="ECO:0000256" key="5">
    <source>
        <dbReference type="SAM" id="MobiDB-lite"/>
    </source>
</evidence>
<dbReference type="STRING" id="329885.A0A4U0UYG0"/>
<organism evidence="7 8">
    <name type="scientific">Friedmanniomyces endolithicus</name>
    <dbReference type="NCBI Taxonomy" id="329885"/>
    <lineage>
        <taxon>Eukaryota</taxon>
        <taxon>Fungi</taxon>
        <taxon>Dikarya</taxon>
        <taxon>Ascomycota</taxon>
        <taxon>Pezizomycotina</taxon>
        <taxon>Dothideomycetes</taxon>
        <taxon>Dothideomycetidae</taxon>
        <taxon>Mycosphaerellales</taxon>
        <taxon>Teratosphaeriaceae</taxon>
        <taxon>Friedmanniomyces</taxon>
    </lineage>
</organism>
<dbReference type="Proteomes" id="UP000310066">
    <property type="component" value="Unassembled WGS sequence"/>
</dbReference>
<comment type="caution">
    <text evidence="7">The sequence shown here is derived from an EMBL/GenBank/DDBJ whole genome shotgun (WGS) entry which is preliminary data.</text>
</comment>
<dbReference type="Gene3D" id="3.30.40.10">
    <property type="entry name" value="Zinc/RING finger domain, C3HC4 (zinc finger)"/>
    <property type="match status" value="1"/>
</dbReference>
<dbReference type="GO" id="GO:0061630">
    <property type="term" value="F:ubiquitin protein ligase activity"/>
    <property type="evidence" value="ECO:0007669"/>
    <property type="project" value="InterPro"/>
</dbReference>
<dbReference type="GO" id="GO:0032183">
    <property type="term" value="F:SUMO binding"/>
    <property type="evidence" value="ECO:0007669"/>
    <property type="project" value="TreeGrafter"/>
</dbReference>
<evidence type="ECO:0000313" key="8">
    <source>
        <dbReference type="Proteomes" id="UP000310066"/>
    </source>
</evidence>
<evidence type="ECO:0000313" key="7">
    <source>
        <dbReference type="EMBL" id="TKA41268.1"/>
    </source>
</evidence>
<feature type="domain" description="RING-type" evidence="6">
    <location>
        <begin position="155"/>
        <end position="201"/>
    </location>
</feature>
<dbReference type="PROSITE" id="PS50089">
    <property type="entry name" value="ZF_RING_2"/>
    <property type="match status" value="1"/>
</dbReference>
<dbReference type="SMART" id="SM00184">
    <property type="entry name" value="RING"/>
    <property type="match status" value="1"/>
</dbReference>
<dbReference type="PROSITE" id="PS00518">
    <property type="entry name" value="ZF_RING_1"/>
    <property type="match status" value="1"/>
</dbReference>
<feature type="region of interest" description="Disordered" evidence="5">
    <location>
        <begin position="69"/>
        <end position="146"/>
    </location>
</feature>
<dbReference type="InterPro" id="IPR001841">
    <property type="entry name" value="Znf_RING"/>
</dbReference>
<keyword evidence="1" id="KW-0479">Metal-binding</keyword>
<gene>
    <name evidence="7" type="ORF">B0A54_06170</name>
</gene>
<dbReference type="GO" id="GO:0140082">
    <property type="term" value="F:SUMO-ubiquitin ligase activity"/>
    <property type="evidence" value="ECO:0007669"/>
    <property type="project" value="TreeGrafter"/>
</dbReference>
<evidence type="ECO:0000256" key="1">
    <source>
        <dbReference type="ARBA" id="ARBA00022723"/>
    </source>
</evidence>
<keyword evidence="3" id="KW-0862">Zinc</keyword>
<reference evidence="7 8" key="1">
    <citation type="submission" date="2017-03" db="EMBL/GenBank/DDBJ databases">
        <title>Genomes of endolithic fungi from Antarctica.</title>
        <authorList>
            <person name="Coleine C."/>
            <person name="Masonjones S."/>
            <person name="Stajich J.E."/>
        </authorList>
    </citation>
    <scope>NUCLEOTIDE SEQUENCE [LARGE SCALE GENOMIC DNA]</scope>
    <source>
        <strain evidence="7 8">CCFEE 5311</strain>
    </source>
</reference>
<keyword evidence="2 4" id="KW-0863">Zinc-finger</keyword>
<name>A0A4U0UYG0_9PEZI</name>
<feature type="compositionally biased region" description="Low complexity" evidence="5">
    <location>
        <begin position="136"/>
        <end position="146"/>
    </location>
</feature>
<dbReference type="InterPro" id="IPR049627">
    <property type="entry name" value="SLX8"/>
</dbReference>
<dbReference type="GO" id="GO:0006511">
    <property type="term" value="P:ubiquitin-dependent protein catabolic process"/>
    <property type="evidence" value="ECO:0007669"/>
    <property type="project" value="TreeGrafter"/>
</dbReference>
<dbReference type="InterPro" id="IPR017907">
    <property type="entry name" value="Znf_RING_CS"/>
</dbReference>
<dbReference type="PANTHER" id="PTHR47094:SF1">
    <property type="entry name" value="RING-TYPE E3 UBIQUITIN TRANSFERASE"/>
    <property type="match status" value="1"/>
</dbReference>
<evidence type="ECO:0000256" key="3">
    <source>
        <dbReference type="ARBA" id="ARBA00022833"/>
    </source>
</evidence>
<protein>
    <recommendedName>
        <fullName evidence="6">RING-type domain-containing protein</fullName>
    </recommendedName>
</protein>
<dbReference type="InterPro" id="IPR027370">
    <property type="entry name" value="Znf-RING_euk"/>
</dbReference>
<dbReference type="OrthoDB" id="6270329at2759"/>
<dbReference type="GO" id="GO:0033768">
    <property type="term" value="C:SUMO-targeted ubiquitin ligase complex"/>
    <property type="evidence" value="ECO:0007669"/>
    <property type="project" value="TreeGrafter"/>
</dbReference>
<dbReference type="GO" id="GO:0008270">
    <property type="term" value="F:zinc ion binding"/>
    <property type="evidence" value="ECO:0007669"/>
    <property type="project" value="UniProtKB-KW"/>
</dbReference>
<dbReference type="EMBL" id="NAJP01000028">
    <property type="protein sequence ID" value="TKA41268.1"/>
    <property type="molecule type" value="Genomic_DNA"/>
</dbReference>
<sequence>MPLNGLRSQRREWWLGSGGAVEESLPHTTQGRNLRSNDGGVVDLTAEPEVAATSPYLIGAPTVAQSRVAGVKRQAEDPPEHISWPASQRSVNHASSSSTTTTTKRLKLTTTSPPHPLDPPIETLDLTGAAPPPKPISTTSTPTTQRPPRISALTCIICMEPYTNATTTACGHIYCHECLTTALKTGERNSESGVGSCPVCRKAVSRRKAGGMVLVNFLTRAGWLGGRGKGRGAVGLGRGRVGKGRG</sequence>
<feature type="compositionally biased region" description="Polar residues" evidence="5">
    <location>
        <begin position="85"/>
        <end position="94"/>
    </location>
</feature>
<evidence type="ECO:0000259" key="6">
    <source>
        <dbReference type="PROSITE" id="PS50089"/>
    </source>
</evidence>
<dbReference type="AlphaFoldDB" id="A0A4U0UYG0"/>
<accession>A0A4U0UYG0</accession>
<dbReference type="InterPro" id="IPR013083">
    <property type="entry name" value="Znf_RING/FYVE/PHD"/>
</dbReference>
<dbReference type="SUPFAM" id="SSF57850">
    <property type="entry name" value="RING/U-box"/>
    <property type="match status" value="1"/>
</dbReference>
<dbReference type="Pfam" id="PF13445">
    <property type="entry name" value="zf-RING_UBOX"/>
    <property type="match status" value="1"/>
</dbReference>
<proteinExistence type="predicted"/>
<evidence type="ECO:0000256" key="2">
    <source>
        <dbReference type="ARBA" id="ARBA00022771"/>
    </source>
</evidence>
<feature type="compositionally biased region" description="Low complexity" evidence="5">
    <location>
        <begin position="95"/>
        <end position="112"/>
    </location>
</feature>